<comment type="similarity">
    <text evidence="1">Belongs to the transglutaminase superfamily. Transglutaminase family.</text>
</comment>
<sequence length="452" mass="50180">MCVFFSSCSCSQTLIFCHHEEGPAEHERPLPTAGTGPRGNTSNPGLVSSPHCLCHFIALQVMTVDMQKDQNAGSHNTVDYINTPLLVVRRGQEFAINITFNRPLAPQDDVQIEFLIGSDPTPQKRSLQIVTLGNREGGTWKGQILGVQGTVTTVGITPDTQSIVGLYRTYVAIATGSGMQRTQKDPSTDFYLLFNAWSPDDDVYYPDDAGRWEYVLNSSGHIYQGAVGSVGERYWVYGQFDKGVLDACIYIMDSCQMPIHDRGDIIKVARKASAMMNSQDDNGVLVGNWSDDFSMGTPPTAWTGSTKILQDYFGQGIPVCFAQCWVYAGVLCSFMRSLGIPCRVITNFNSAHDNTGNLKTELIFKPDGTPDRRNTRDSIWNYHCWCEAFMKRSDLPPKYTGWQVVDATPQETSDGRDLVCCQCHFHNSKQGFQVGKQDKNQIEPTVENNLSA</sequence>
<dbReference type="SUPFAM" id="SSF81296">
    <property type="entry name" value="E set domains"/>
    <property type="match status" value="1"/>
</dbReference>
<dbReference type="InterPro" id="IPR036985">
    <property type="entry name" value="Transglutaminase-like_sf"/>
</dbReference>
<dbReference type="GO" id="GO:0007399">
    <property type="term" value="P:nervous system development"/>
    <property type="evidence" value="ECO:0007669"/>
    <property type="project" value="UniProtKB-ARBA"/>
</dbReference>
<keyword evidence="4" id="KW-1185">Reference proteome</keyword>
<dbReference type="Gene3D" id="3.90.260.10">
    <property type="entry name" value="Transglutaminase-like"/>
    <property type="match status" value="1"/>
</dbReference>
<dbReference type="Pfam" id="PF01841">
    <property type="entry name" value="Transglut_core"/>
    <property type="match status" value="1"/>
</dbReference>
<dbReference type="InterPro" id="IPR002931">
    <property type="entry name" value="Transglutaminase-like"/>
</dbReference>
<dbReference type="GO" id="GO:0072378">
    <property type="term" value="P:blood coagulation, fibrin clot formation"/>
    <property type="evidence" value="ECO:0007669"/>
    <property type="project" value="TreeGrafter"/>
</dbReference>
<dbReference type="GeneTree" id="ENSGT01050000244939"/>
<dbReference type="Proteomes" id="UP000694383">
    <property type="component" value="Unplaced"/>
</dbReference>
<dbReference type="GO" id="GO:0003810">
    <property type="term" value="F:protein-glutamine gamma-glutamyltransferase activity"/>
    <property type="evidence" value="ECO:0007669"/>
    <property type="project" value="TreeGrafter"/>
</dbReference>
<evidence type="ECO:0000256" key="1">
    <source>
        <dbReference type="ARBA" id="ARBA00005968"/>
    </source>
</evidence>
<proteinExistence type="inferred from homology"/>
<feature type="domain" description="Transglutaminase-like" evidence="2">
    <location>
        <begin position="316"/>
        <end position="409"/>
    </location>
</feature>
<dbReference type="InterPro" id="IPR050779">
    <property type="entry name" value="Transglutaminase"/>
</dbReference>
<dbReference type="SUPFAM" id="SSF54001">
    <property type="entry name" value="Cysteine proteinases"/>
    <property type="match status" value="1"/>
</dbReference>
<dbReference type="InterPro" id="IPR038765">
    <property type="entry name" value="Papain-like_cys_pep_sf"/>
</dbReference>
<dbReference type="Pfam" id="PF00868">
    <property type="entry name" value="Transglut_N"/>
    <property type="match status" value="1"/>
</dbReference>
<protein>
    <recommendedName>
        <fullName evidence="2">Transglutaminase-like domain-containing protein</fullName>
    </recommendedName>
</protein>
<dbReference type="Gene3D" id="2.60.40.10">
    <property type="entry name" value="Immunoglobulins"/>
    <property type="match status" value="1"/>
</dbReference>
<organism evidence="3 4">
    <name type="scientific">Oryzias sinensis</name>
    <name type="common">Chinese medaka</name>
    <dbReference type="NCBI Taxonomy" id="183150"/>
    <lineage>
        <taxon>Eukaryota</taxon>
        <taxon>Metazoa</taxon>
        <taxon>Chordata</taxon>
        <taxon>Craniata</taxon>
        <taxon>Vertebrata</taxon>
        <taxon>Euteleostomi</taxon>
        <taxon>Actinopterygii</taxon>
        <taxon>Neopterygii</taxon>
        <taxon>Teleostei</taxon>
        <taxon>Neoteleostei</taxon>
        <taxon>Acanthomorphata</taxon>
        <taxon>Ovalentaria</taxon>
        <taxon>Atherinomorphae</taxon>
        <taxon>Beloniformes</taxon>
        <taxon>Adrianichthyidae</taxon>
        <taxon>Oryziinae</taxon>
        <taxon>Oryzias</taxon>
    </lineage>
</organism>
<dbReference type="Ensembl" id="ENSOSIT00000027443.1">
    <property type="protein sequence ID" value="ENSOSIP00000026028.1"/>
    <property type="gene ID" value="ENSOSIG00000013644.1"/>
</dbReference>
<dbReference type="InterPro" id="IPR014756">
    <property type="entry name" value="Ig_E-set"/>
</dbReference>
<accession>A0A8C7YEA6</accession>
<evidence type="ECO:0000313" key="3">
    <source>
        <dbReference type="Ensembl" id="ENSOSIP00000026028.1"/>
    </source>
</evidence>
<dbReference type="InterPro" id="IPR013783">
    <property type="entry name" value="Ig-like_fold"/>
</dbReference>
<dbReference type="InterPro" id="IPR001102">
    <property type="entry name" value="Transglutaminase_N"/>
</dbReference>
<evidence type="ECO:0000259" key="2">
    <source>
        <dbReference type="SMART" id="SM00460"/>
    </source>
</evidence>
<dbReference type="PANTHER" id="PTHR11590">
    <property type="entry name" value="PROTEIN-GLUTAMINE GAMMA-GLUTAMYLTRANSFERASE"/>
    <property type="match status" value="1"/>
</dbReference>
<dbReference type="AlphaFoldDB" id="A0A8C7YEA6"/>
<reference evidence="3" key="2">
    <citation type="submission" date="2025-09" db="UniProtKB">
        <authorList>
            <consortium name="Ensembl"/>
        </authorList>
    </citation>
    <scope>IDENTIFICATION</scope>
</reference>
<evidence type="ECO:0000313" key="4">
    <source>
        <dbReference type="Proteomes" id="UP000694383"/>
    </source>
</evidence>
<reference evidence="3" key="1">
    <citation type="submission" date="2025-08" db="UniProtKB">
        <authorList>
            <consortium name="Ensembl"/>
        </authorList>
    </citation>
    <scope>IDENTIFICATION</scope>
</reference>
<name>A0A8C7YEA6_9TELE</name>
<dbReference type="SMART" id="SM00460">
    <property type="entry name" value="TGc"/>
    <property type="match status" value="1"/>
</dbReference>
<dbReference type="PANTHER" id="PTHR11590:SF42">
    <property type="entry name" value="COAGULATION FACTOR XIII A CHAIN"/>
    <property type="match status" value="1"/>
</dbReference>